<dbReference type="Proteomes" id="UP000019376">
    <property type="component" value="Unassembled WGS sequence"/>
</dbReference>
<organism evidence="1 2">
    <name type="scientific">Penicillium oxalicum (strain 114-2 / CGMCC 5302)</name>
    <name type="common">Penicillium decumbens</name>
    <dbReference type="NCBI Taxonomy" id="933388"/>
    <lineage>
        <taxon>Eukaryota</taxon>
        <taxon>Fungi</taxon>
        <taxon>Dikarya</taxon>
        <taxon>Ascomycota</taxon>
        <taxon>Pezizomycotina</taxon>
        <taxon>Eurotiomycetes</taxon>
        <taxon>Eurotiomycetidae</taxon>
        <taxon>Eurotiales</taxon>
        <taxon>Aspergillaceae</taxon>
        <taxon>Penicillium</taxon>
    </lineage>
</organism>
<gene>
    <name evidence="1" type="ORF">PDE_04691</name>
</gene>
<reference evidence="1 2" key="1">
    <citation type="journal article" date="2013" name="PLoS ONE">
        <title>Genomic and secretomic analyses reveal unique features of the lignocellulolytic enzyme system of Penicillium decumbens.</title>
        <authorList>
            <person name="Liu G."/>
            <person name="Zhang L."/>
            <person name="Wei X."/>
            <person name="Zou G."/>
            <person name="Qin Y."/>
            <person name="Ma L."/>
            <person name="Li J."/>
            <person name="Zheng H."/>
            <person name="Wang S."/>
            <person name="Wang C."/>
            <person name="Xun L."/>
            <person name="Zhao G.-P."/>
            <person name="Zhou Z."/>
            <person name="Qu Y."/>
        </authorList>
    </citation>
    <scope>NUCLEOTIDE SEQUENCE [LARGE SCALE GENOMIC DNA]</scope>
    <source>
        <strain evidence="2">114-2 / CGMCC 5302</strain>
    </source>
</reference>
<protein>
    <submittedName>
        <fullName evidence="1">Uncharacterized protein</fullName>
    </submittedName>
</protein>
<accession>S7ZM15</accession>
<dbReference type="HOGENOM" id="CLU_2868396_0_0_1"/>
<keyword evidence="2" id="KW-1185">Reference proteome</keyword>
<name>S7ZM15_PENO1</name>
<sequence>MTSIYVVRYIHLSILSSTGDKYLRLQRLLPGKMEGPKSTEERKKQQFTIGVATTAFPMTNSLHP</sequence>
<evidence type="ECO:0000313" key="2">
    <source>
        <dbReference type="Proteomes" id="UP000019376"/>
    </source>
</evidence>
<dbReference type="EMBL" id="KB644412">
    <property type="protein sequence ID" value="EPS29741.1"/>
    <property type="molecule type" value="Genomic_DNA"/>
</dbReference>
<dbReference type="AlphaFoldDB" id="S7ZM15"/>
<proteinExistence type="predicted"/>
<evidence type="ECO:0000313" key="1">
    <source>
        <dbReference type="EMBL" id="EPS29741.1"/>
    </source>
</evidence>